<dbReference type="InterPro" id="IPR029006">
    <property type="entry name" value="ADF-H/Gelsolin-like_dom_sf"/>
</dbReference>
<sequence>MGNHRCTNNSSQRLAKQKMNEFGRRRGLQIWRINKFELESVPKEQYGNFYSGDAYVCLHKNEDDEYNIHFWLGEDATSDEMGTAAIKTVEMDEALAGQPVQHREVQNHESSLFLSYFPGGIRYLKGGYESGYRHVEDMYENWKPRLFHCKGKRNVRCAEVECSNESLNLGDVFILDLGLDLYVWTPPESGRLERIKGMACARNIAQEERHGKAQVHILDSDWDQDETFWSHFGGTGALESIAEAKNDDENYWKRNSEQVALYRVSDTSGAVDIEKVAQGELKLSDLDTKDAFILDAVNGGIFVWLGKECDIDERRSALLWGEKYLKQKSLDGDDVMILDAQNSIYVWIGAGANPEEKDEAENTAQKYLQQGALPRPGDTSIEVVHQGEETSAFKKFFRSWDDNLFQSEERSVENMKKLLFSQ</sequence>
<dbReference type="AlphaFoldDB" id="A0A0D6LLZ2"/>
<comment type="similarity">
    <text evidence="1">Belongs to the villin/gelsolin family.</text>
</comment>
<dbReference type="Pfam" id="PF00626">
    <property type="entry name" value="Gelsolin"/>
    <property type="match status" value="4"/>
</dbReference>
<dbReference type="EMBL" id="KE125401">
    <property type="protein sequence ID" value="EPB68657.1"/>
    <property type="molecule type" value="Genomic_DNA"/>
</dbReference>
<dbReference type="SUPFAM" id="SSF55753">
    <property type="entry name" value="Actin depolymerizing proteins"/>
    <property type="match status" value="4"/>
</dbReference>
<dbReference type="GO" id="GO:0015629">
    <property type="term" value="C:actin cytoskeleton"/>
    <property type="evidence" value="ECO:0007669"/>
    <property type="project" value="TreeGrafter"/>
</dbReference>
<feature type="domain" description="Gelsolin-like" evidence="5">
    <location>
        <begin position="275"/>
        <end position="314"/>
    </location>
</feature>
<dbReference type="Proteomes" id="UP000054495">
    <property type="component" value="Unassembled WGS sequence"/>
</dbReference>
<evidence type="ECO:0000313" key="7">
    <source>
        <dbReference type="Proteomes" id="UP000054495"/>
    </source>
</evidence>
<proteinExistence type="inferred from homology"/>
<evidence type="ECO:0000256" key="2">
    <source>
        <dbReference type="ARBA" id="ARBA00022467"/>
    </source>
</evidence>
<keyword evidence="2" id="KW-0117">Actin capping</keyword>
<dbReference type="CDD" id="cd11289">
    <property type="entry name" value="gelsolin_S2_like"/>
    <property type="match status" value="1"/>
</dbReference>
<gene>
    <name evidence="6" type="ORF">ANCCEY_12248</name>
</gene>
<evidence type="ECO:0000256" key="1">
    <source>
        <dbReference type="ARBA" id="ARBA00008418"/>
    </source>
</evidence>
<dbReference type="GO" id="GO:0051014">
    <property type="term" value="P:actin filament severing"/>
    <property type="evidence" value="ECO:0007669"/>
    <property type="project" value="TreeGrafter"/>
</dbReference>
<keyword evidence="7" id="KW-1185">Reference proteome</keyword>
<dbReference type="GO" id="GO:0051015">
    <property type="term" value="F:actin filament binding"/>
    <property type="evidence" value="ECO:0007669"/>
    <property type="project" value="InterPro"/>
</dbReference>
<feature type="domain" description="Gelsolin-like" evidence="5">
    <location>
        <begin position="155"/>
        <end position="217"/>
    </location>
</feature>
<organism evidence="6 7">
    <name type="scientific">Ancylostoma ceylanicum</name>
    <dbReference type="NCBI Taxonomy" id="53326"/>
    <lineage>
        <taxon>Eukaryota</taxon>
        <taxon>Metazoa</taxon>
        <taxon>Ecdysozoa</taxon>
        <taxon>Nematoda</taxon>
        <taxon>Chromadorea</taxon>
        <taxon>Rhabditida</taxon>
        <taxon>Rhabditina</taxon>
        <taxon>Rhabditomorpha</taxon>
        <taxon>Strongyloidea</taxon>
        <taxon>Ancylostomatidae</taxon>
        <taxon>Ancylostomatinae</taxon>
        <taxon>Ancylostoma</taxon>
    </lineage>
</organism>
<dbReference type="CDD" id="cd11290">
    <property type="entry name" value="gelsolin_S1_like"/>
    <property type="match status" value="1"/>
</dbReference>
<accession>A0A0D6LLZ2</accession>
<evidence type="ECO:0000256" key="3">
    <source>
        <dbReference type="ARBA" id="ARBA00022737"/>
    </source>
</evidence>
<keyword evidence="3" id="KW-0677">Repeat</keyword>
<evidence type="ECO:0000259" key="5">
    <source>
        <dbReference type="Pfam" id="PF00626"/>
    </source>
</evidence>
<dbReference type="GO" id="GO:0008154">
    <property type="term" value="P:actin polymerization or depolymerization"/>
    <property type="evidence" value="ECO:0007669"/>
    <property type="project" value="TreeGrafter"/>
</dbReference>
<name>A0A0D6LLZ2_9BILA</name>
<evidence type="ECO:0000313" key="6">
    <source>
        <dbReference type="EMBL" id="EPB68657.1"/>
    </source>
</evidence>
<protein>
    <submittedName>
        <fullName evidence="6">Gelsolin repeat protein</fullName>
    </submittedName>
</protein>
<dbReference type="PRINTS" id="PR00597">
    <property type="entry name" value="GELSOLIN"/>
</dbReference>
<feature type="domain" description="Gelsolin-like" evidence="5">
    <location>
        <begin position="36"/>
        <end position="114"/>
    </location>
</feature>
<dbReference type="GO" id="GO:0005546">
    <property type="term" value="F:phosphatidylinositol-4,5-bisphosphate binding"/>
    <property type="evidence" value="ECO:0007669"/>
    <property type="project" value="TreeGrafter"/>
</dbReference>
<dbReference type="FunFam" id="3.40.20.10:FF:000043">
    <property type="entry name" value="macrophage-capping protein-like isoform X2"/>
    <property type="match status" value="1"/>
</dbReference>
<reference evidence="6 7" key="1">
    <citation type="submission" date="2013-05" db="EMBL/GenBank/DDBJ databases">
        <title>Draft genome of the parasitic nematode Anyclostoma ceylanicum.</title>
        <authorList>
            <person name="Mitreva M."/>
        </authorList>
    </citation>
    <scope>NUCLEOTIDE SEQUENCE [LARGE SCALE GENOMIC DNA]</scope>
</reference>
<dbReference type="InterPro" id="IPR007123">
    <property type="entry name" value="Gelsolin-like_dom"/>
</dbReference>
<feature type="domain" description="Gelsolin-like" evidence="5">
    <location>
        <begin position="325"/>
        <end position="393"/>
    </location>
</feature>
<dbReference type="InterPro" id="IPR007122">
    <property type="entry name" value="Villin/Gelsolin"/>
</dbReference>
<dbReference type="PANTHER" id="PTHR11977:SF123">
    <property type="entry name" value="GELSOLIN"/>
    <property type="match status" value="1"/>
</dbReference>
<dbReference type="PANTHER" id="PTHR11977">
    <property type="entry name" value="VILLIN"/>
    <property type="match status" value="1"/>
</dbReference>
<keyword evidence="4" id="KW-0009">Actin-binding</keyword>
<dbReference type="GO" id="GO:0005737">
    <property type="term" value="C:cytoplasm"/>
    <property type="evidence" value="ECO:0007669"/>
    <property type="project" value="TreeGrafter"/>
</dbReference>
<dbReference type="Gene3D" id="3.40.20.10">
    <property type="entry name" value="Severin"/>
    <property type="match status" value="4"/>
</dbReference>
<dbReference type="GO" id="GO:0051016">
    <property type="term" value="P:barbed-end actin filament capping"/>
    <property type="evidence" value="ECO:0007669"/>
    <property type="project" value="TreeGrafter"/>
</dbReference>
<dbReference type="SMART" id="SM00262">
    <property type="entry name" value="GEL"/>
    <property type="match status" value="3"/>
</dbReference>
<evidence type="ECO:0000256" key="4">
    <source>
        <dbReference type="ARBA" id="ARBA00023203"/>
    </source>
</evidence>